<dbReference type="EMBL" id="SMFO01000005">
    <property type="protein sequence ID" value="TDE04091.1"/>
    <property type="molecule type" value="Genomic_DNA"/>
</dbReference>
<gene>
    <name evidence="1" type="ORF">E0F98_09045</name>
</gene>
<reference evidence="1 2" key="1">
    <citation type="submission" date="2019-03" db="EMBL/GenBank/DDBJ databases">
        <title>Flavobacterium TSA-D2 sp. nov., isolated from arctic soil.</title>
        <authorList>
            <person name="Chaudhary D.K."/>
        </authorList>
    </citation>
    <scope>NUCLEOTIDE SEQUENCE [LARGE SCALE GENOMIC DNA]</scope>
    <source>
        <strain evidence="1 2">TSA-D2</strain>
    </source>
</reference>
<evidence type="ECO:0000313" key="1">
    <source>
        <dbReference type="EMBL" id="TDE04091.1"/>
    </source>
</evidence>
<dbReference type="Proteomes" id="UP000294597">
    <property type="component" value="Unassembled WGS sequence"/>
</dbReference>
<sequence>MKNTFKILLFSFLFVSCQQKIEPADIAKLNGYWEIERVVFDKGEDKAYKMNESYDYFEISKENKGIRKKVMPQLNGSFLVNDAYEDVIVRFKDGKAFLDYSTPFSKWSEELIAVSDQELVVRNEEKKEYHYKKAGPINLTNNGEKTK</sequence>
<name>A0A4R5CY98_9FLAO</name>
<dbReference type="AlphaFoldDB" id="A0A4R5CY98"/>
<accession>A0A4R5CY98</accession>
<dbReference type="PROSITE" id="PS51257">
    <property type="entry name" value="PROKAR_LIPOPROTEIN"/>
    <property type="match status" value="1"/>
</dbReference>
<proteinExistence type="predicted"/>
<evidence type="ECO:0000313" key="2">
    <source>
        <dbReference type="Proteomes" id="UP000294597"/>
    </source>
</evidence>
<comment type="caution">
    <text evidence="1">The sequence shown here is derived from an EMBL/GenBank/DDBJ whole genome shotgun (WGS) entry which is preliminary data.</text>
</comment>
<dbReference type="RefSeq" id="WP_132110652.1">
    <property type="nucleotide sequence ID" value="NZ_SMFO01000005.1"/>
</dbReference>
<protein>
    <recommendedName>
        <fullName evidence="3">Lipocalin-like domain-containing protein</fullName>
    </recommendedName>
</protein>
<organism evidence="1 2">
    <name type="scientific">Flavobacterium hiemivividum</name>
    <dbReference type="NCBI Taxonomy" id="2541734"/>
    <lineage>
        <taxon>Bacteria</taxon>
        <taxon>Pseudomonadati</taxon>
        <taxon>Bacteroidota</taxon>
        <taxon>Flavobacteriia</taxon>
        <taxon>Flavobacteriales</taxon>
        <taxon>Flavobacteriaceae</taxon>
        <taxon>Flavobacterium</taxon>
    </lineage>
</organism>
<keyword evidence="2" id="KW-1185">Reference proteome</keyword>
<evidence type="ECO:0008006" key="3">
    <source>
        <dbReference type="Google" id="ProtNLM"/>
    </source>
</evidence>